<dbReference type="SUPFAM" id="SSF52317">
    <property type="entry name" value="Class I glutamine amidotransferase-like"/>
    <property type="match status" value="1"/>
</dbReference>
<feature type="domain" description="Glutamine amidotransferase" evidence="1">
    <location>
        <begin position="71"/>
        <end position="184"/>
    </location>
</feature>
<dbReference type="InterPro" id="IPR029062">
    <property type="entry name" value="Class_I_gatase-like"/>
</dbReference>
<dbReference type="NCBIfam" id="NF005458">
    <property type="entry name" value="PRK07053.1"/>
    <property type="match status" value="1"/>
</dbReference>
<comment type="caution">
    <text evidence="2">The sequence shown here is derived from an EMBL/GenBank/DDBJ whole genome shotgun (WGS) entry which is preliminary data.</text>
</comment>
<proteinExistence type="predicted"/>
<name>A0ABU3Z5P6_9FIRM</name>
<evidence type="ECO:0000313" key="2">
    <source>
        <dbReference type="EMBL" id="MDV5087254.1"/>
    </source>
</evidence>
<reference evidence="2 3" key="1">
    <citation type="submission" date="2023-10" db="EMBL/GenBank/DDBJ databases">
        <title>Veillonella sp. nov., isolated from a pig farm feces dump.</title>
        <authorList>
            <person name="Chang Y.-H."/>
        </authorList>
    </citation>
    <scope>NUCLEOTIDE SEQUENCE [LARGE SCALE GENOMIC DNA]</scope>
    <source>
        <strain evidence="2 3">YH-vei2233</strain>
    </source>
</reference>
<evidence type="ECO:0000313" key="3">
    <source>
        <dbReference type="Proteomes" id="UP001272515"/>
    </source>
</evidence>
<dbReference type="PANTHER" id="PTHR42695">
    <property type="entry name" value="GLUTAMINE AMIDOTRANSFERASE YLR126C-RELATED"/>
    <property type="match status" value="1"/>
</dbReference>
<keyword evidence="2" id="KW-0315">Glutamine amidotransferase</keyword>
<keyword evidence="3" id="KW-1185">Reference proteome</keyword>
<dbReference type="InterPro" id="IPR044992">
    <property type="entry name" value="ChyE-like"/>
</dbReference>
<evidence type="ECO:0000259" key="1">
    <source>
        <dbReference type="Pfam" id="PF00117"/>
    </source>
</evidence>
<dbReference type="EMBL" id="JAWJZB010000001">
    <property type="protein sequence ID" value="MDV5087254.1"/>
    <property type="molecule type" value="Genomic_DNA"/>
</dbReference>
<dbReference type="Pfam" id="PF00117">
    <property type="entry name" value="GATase"/>
    <property type="match status" value="1"/>
</dbReference>
<dbReference type="Gene3D" id="3.40.50.880">
    <property type="match status" value="1"/>
</dbReference>
<sequence>MSRTAYIIRHINFEDFGILEPVLINLGYIVTYLDAPLLDFSAYNPTSPDLLVACGAPIGAYDESTYPFLITEMDFIKARLDSKKPILGICLGAQLMSRILGGSVAPMTHGKKEIGFSTLTLTSAGESSPLQFLSNVPVLHWHGDEFQIPPTSTRLAETDLCHNQAYAIGNNVLGLQFHMEADPNKIESWLVGHASELNSAGIDVCQIRADAKKYGDALTEAATKTFHAWLAQLDA</sequence>
<dbReference type="InterPro" id="IPR017926">
    <property type="entry name" value="GATASE"/>
</dbReference>
<accession>A0ABU3Z5P6</accession>
<dbReference type="Proteomes" id="UP001272515">
    <property type="component" value="Unassembled WGS sequence"/>
</dbReference>
<organism evidence="2 3">
    <name type="scientific">Veillonella absiana</name>
    <dbReference type="NCBI Taxonomy" id="3079305"/>
    <lineage>
        <taxon>Bacteria</taxon>
        <taxon>Bacillati</taxon>
        <taxon>Bacillota</taxon>
        <taxon>Negativicutes</taxon>
        <taxon>Veillonellales</taxon>
        <taxon>Veillonellaceae</taxon>
        <taxon>Veillonella</taxon>
    </lineage>
</organism>
<dbReference type="PANTHER" id="PTHR42695:SF5">
    <property type="entry name" value="GLUTAMINE AMIDOTRANSFERASE YLR126C-RELATED"/>
    <property type="match status" value="1"/>
</dbReference>
<dbReference type="CDD" id="cd01741">
    <property type="entry name" value="GATase1_1"/>
    <property type="match status" value="1"/>
</dbReference>
<dbReference type="RefSeq" id="WP_317329134.1">
    <property type="nucleotide sequence ID" value="NZ_JAWJZA010000027.1"/>
</dbReference>
<dbReference type="PROSITE" id="PS51273">
    <property type="entry name" value="GATASE_TYPE_1"/>
    <property type="match status" value="1"/>
</dbReference>
<protein>
    <submittedName>
        <fullName evidence="2">Glutamine amidotransferase</fullName>
    </submittedName>
</protein>
<gene>
    <name evidence="2" type="ORF">RVY80_00055</name>
</gene>